<dbReference type="EMBL" id="UFQB01000032">
    <property type="protein sequence ID" value="SSW71896.1"/>
    <property type="molecule type" value="Genomic_DNA"/>
</dbReference>
<dbReference type="EC" id="2.4.1.292" evidence="3"/>
<dbReference type="RefSeq" id="WP_129530393.1">
    <property type="nucleotide sequence ID" value="NZ_UFQB01000032.1"/>
</dbReference>
<evidence type="ECO:0000313" key="4">
    <source>
        <dbReference type="Proteomes" id="UP000289184"/>
    </source>
</evidence>
<sequence length="370" mass="40581">MKILMLVSSMHAGGAERVAATLVNAWAERGNAVTLTPTYSSKGTCFYPLSDKVELAWLADLAGTRASGAMAAFKRLLVLRKHVRDTRPDVVVSFLTNVNVAAILATRGLGIPLIVCERTNPVAETTTGTVWRKLRRLLYPRADMVTVQAEDTAGPFSRQVPGIKRLAVIPNPLPAPLLDAPRVRQREDGPRELLAMGRLVTDKQFDLLIDVFAQLAPDFPDWNLRIWGEGPERGALEQQVARLGLQSRISLPGRTEAPWDELARGQAFVLSSLVEGFPNVLLEAMSLGLPCVAFDCPSGPREMTRDGEDALLVPAGNRQALRDALHRLMGDIVLREQLGMRGAAAVRHRYALDSVLAEWDELFEAVREGQ</sequence>
<accession>A0A446CVJ9</accession>
<organism evidence="3 4">
    <name type="scientific">Achromobacter agilis</name>
    <dbReference type="NCBI Taxonomy" id="1353888"/>
    <lineage>
        <taxon>Bacteria</taxon>
        <taxon>Pseudomonadati</taxon>
        <taxon>Pseudomonadota</taxon>
        <taxon>Betaproteobacteria</taxon>
        <taxon>Burkholderiales</taxon>
        <taxon>Alcaligenaceae</taxon>
        <taxon>Achromobacter</taxon>
    </lineage>
</organism>
<dbReference type="AlphaFoldDB" id="A0A446CVJ9"/>
<evidence type="ECO:0000259" key="1">
    <source>
        <dbReference type="Pfam" id="PF00534"/>
    </source>
</evidence>
<dbReference type="InterPro" id="IPR001296">
    <property type="entry name" value="Glyco_trans_1"/>
</dbReference>
<dbReference type="GO" id="GO:0016757">
    <property type="term" value="F:glycosyltransferase activity"/>
    <property type="evidence" value="ECO:0007669"/>
    <property type="project" value="UniProtKB-KW"/>
</dbReference>
<keyword evidence="3" id="KW-0808">Transferase</keyword>
<feature type="domain" description="Glycosyl transferase family 1" evidence="1">
    <location>
        <begin position="185"/>
        <end position="341"/>
    </location>
</feature>
<dbReference type="Pfam" id="PF00534">
    <property type="entry name" value="Glycos_transf_1"/>
    <property type="match status" value="1"/>
</dbReference>
<dbReference type="OrthoDB" id="570545at2"/>
<feature type="domain" description="Glycosyltransferase subfamily 4-like N-terminal" evidence="2">
    <location>
        <begin position="13"/>
        <end position="171"/>
    </location>
</feature>
<keyword evidence="3" id="KW-0328">Glycosyltransferase</keyword>
<dbReference type="PANTHER" id="PTHR12526">
    <property type="entry name" value="GLYCOSYLTRANSFERASE"/>
    <property type="match status" value="1"/>
</dbReference>
<gene>
    <name evidence="3" type="primary">pglH_1</name>
    <name evidence="3" type="ORF">AGI3411_05375</name>
</gene>
<proteinExistence type="predicted"/>
<protein>
    <submittedName>
        <fullName evidence="3">GalNAc-alpha-(1-&gt;4)-GalNAc-alpha-(1-&gt;3)-diNAcBac-PP-undecaprenol alpha-1,4-N-acetyl-D-galactosaminyltransferase</fullName>
        <ecNumber evidence="3">2.4.1.292</ecNumber>
    </submittedName>
</protein>
<evidence type="ECO:0000259" key="2">
    <source>
        <dbReference type="Pfam" id="PF13579"/>
    </source>
</evidence>
<reference evidence="3 4" key="1">
    <citation type="submission" date="2018-07" db="EMBL/GenBank/DDBJ databases">
        <authorList>
            <person name="Peeters C."/>
        </authorList>
    </citation>
    <scope>NUCLEOTIDE SEQUENCE [LARGE SCALE GENOMIC DNA]</scope>
    <source>
        <strain evidence="3 4">LMG 3411</strain>
    </source>
</reference>
<dbReference type="Pfam" id="PF13579">
    <property type="entry name" value="Glyco_trans_4_4"/>
    <property type="match status" value="1"/>
</dbReference>
<dbReference type="Proteomes" id="UP000289184">
    <property type="component" value="Unassembled WGS sequence"/>
</dbReference>
<dbReference type="CDD" id="cd03820">
    <property type="entry name" value="GT4_AmsD-like"/>
    <property type="match status" value="1"/>
</dbReference>
<dbReference type="SUPFAM" id="SSF53756">
    <property type="entry name" value="UDP-Glycosyltransferase/glycogen phosphorylase"/>
    <property type="match status" value="1"/>
</dbReference>
<dbReference type="InterPro" id="IPR028098">
    <property type="entry name" value="Glyco_trans_4-like_N"/>
</dbReference>
<evidence type="ECO:0000313" key="3">
    <source>
        <dbReference type="EMBL" id="SSW71896.1"/>
    </source>
</evidence>
<name>A0A446CVJ9_9BURK</name>
<keyword evidence="4" id="KW-1185">Reference proteome</keyword>
<dbReference type="Gene3D" id="3.40.50.2000">
    <property type="entry name" value="Glycogen Phosphorylase B"/>
    <property type="match status" value="2"/>
</dbReference>